<evidence type="ECO:0000313" key="1">
    <source>
        <dbReference type="EMBL" id="QBK92777.1"/>
    </source>
</evidence>
<protein>
    <submittedName>
        <fullName evidence="1">Uncharacterized protein</fullName>
    </submittedName>
</protein>
<name>A0A481ZAH3_9VIRU</name>
<accession>A0A481ZAH3</accession>
<organism evidence="1">
    <name type="scientific">Pithovirus LCPAC401</name>
    <dbReference type="NCBI Taxonomy" id="2506595"/>
    <lineage>
        <taxon>Viruses</taxon>
        <taxon>Pithoviruses</taxon>
    </lineage>
</organism>
<dbReference type="EMBL" id="MK500582">
    <property type="protein sequence ID" value="QBK92777.1"/>
    <property type="molecule type" value="Genomic_DNA"/>
</dbReference>
<reference evidence="1" key="1">
    <citation type="journal article" date="2019" name="MBio">
        <title>Virus Genomes from Deep Sea Sediments Expand the Ocean Megavirome and Support Independent Origins of Viral Gigantism.</title>
        <authorList>
            <person name="Backstrom D."/>
            <person name="Yutin N."/>
            <person name="Jorgensen S.L."/>
            <person name="Dharamshi J."/>
            <person name="Homa F."/>
            <person name="Zaremba-Niedwiedzka K."/>
            <person name="Spang A."/>
            <person name="Wolf Y.I."/>
            <person name="Koonin E.V."/>
            <person name="Ettema T.J."/>
        </authorList>
    </citation>
    <scope>NUCLEOTIDE SEQUENCE</scope>
</reference>
<sequence>MNDTSQSSIVITYNNEDKYREKVKNDYGIYHMYGNSWRDTIRFLSDMKMINLNKRWIDGKTYSELLHLGDIFPKYVVDIESAQEFVNNANIYEEGFKNHLKRVTRELVIISLTIIDMKSDLRKINYKATPKQQKILNKIKAIFVDPILIITNYTMLPIEDLFGFTLVKID</sequence>
<proteinExistence type="predicted"/>
<gene>
    <name evidence="1" type="ORF">LCPAC401_04150</name>
</gene>